<evidence type="ECO:0000256" key="1">
    <source>
        <dbReference type="ARBA" id="ARBA00008919"/>
    </source>
</evidence>
<gene>
    <name evidence="5" type="ORF">KCG35_04855</name>
</gene>
<evidence type="ECO:0000256" key="2">
    <source>
        <dbReference type="ARBA" id="ARBA00022676"/>
    </source>
</evidence>
<dbReference type="PANTHER" id="PTHR11929:SF194">
    <property type="entry name" value="ALPHA-(1,3)-FUCOSYLTRANSFERASE 10"/>
    <property type="match status" value="1"/>
</dbReference>
<dbReference type="SUPFAM" id="SSF53756">
    <property type="entry name" value="UDP-Glycosyltransferase/glycogen phosphorylase"/>
    <property type="match status" value="1"/>
</dbReference>
<evidence type="ECO:0000313" key="5">
    <source>
        <dbReference type="EMBL" id="MBU2710378.1"/>
    </source>
</evidence>
<dbReference type="EMBL" id="JAGSOY010000006">
    <property type="protein sequence ID" value="MBU2710378.1"/>
    <property type="molecule type" value="Genomic_DNA"/>
</dbReference>
<feature type="domain" description="Fucosyltransferase C-terminal" evidence="4">
    <location>
        <begin position="203"/>
        <end position="312"/>
    </location>
</feature>
<dbReference type="InterPro" id="IPR001503">
    <property type="entry name" value="Glyco_trans_10"/>
</dbReference>
<dbReference type="RefSeq" id="WP_215818535.1">
    <property type="nucleotide sequence ID" value="NZ_JAGSOY010000006.1"/>
</dbReference>
<evidence type="ECO:0000313" key="6">
    <source>
        <dbReference type="Proteomes" id="UP000690515"/>
    </source>
</evidence>
<name>A0ABS5Z8J6_9GAMM</name>
<comment type="caution">
    <text evidence="5">The sequence shown here is derived from an EMBL/GenBank/DDBJ whole genome shotgun (WGS) entry which is preliminary data.</text>
</comment>
<dbReference type="Gene3D" id="3.40.50.11660">
    <property type="entry name" value="Glycosyl transferase family 10, C-terminal domain"/>
    <property type="match status" value="1"/>
</dbReference>
<comment type="similarity">
    <text evidence="1">Belongs to the glycosyltransferase 10 family.</text>
</comment>
<dbReference type="InterPro" id="IPR038577">
    <property type="entry name" value="GT10-like_C_sf"/>
</dbReference>
<evidence type="ECO:0000256" key="3">
    <source>
        <dbReference type="ARBA" id="ARBA00022679"/>
    </source>
</evidence>
<reference evidence="5 6" key="1">
    <citation type="submission" date="2021-04" db="EMBL/GenBank/DDBJ databases">
        <authorList>
            <person name="Pira H."/>
            <person name="Risdian C."/>
            <person name="Wink J."/>
        </authorList>
    </citation>
    <scope>NUCLEOTIDE SEQUENCE [LARGE SCALE GENOMIC DNA]</scope>
    <source>
        <strain evidence="5 6">WH53</strain>
    </source>
</reference>
<organism evidence="5 6">
    <name type="scientific">Zooshikella harenae</name>
    <dbReference type="NCBI Taxonomy" id="2827238"/>
    <lineage>
        <taxon>Bacteria</taxon>
        <taxon>Pseudomonadati</taxon>
        <taxon>Pseudomonadota</taxon>
        <taxon>Gammaproteobacteria</taxon>
        <taxon>Oceanospirillales</taxon>
        <taxon>Zooshikellaceae</taxon>
        <taxon>Zooshikella</taxon>
    </lineage>
</organism>
<dbReference type="Pfam" id="PF00852">
    <property type="entry name" value="Glyco_transf_10"/>
    <property type="match status" value="1"/>
</dbReference>
<dbReference type="Proteomes" id="UP000690515">
    <property type="component" value="Unassembled WGS sequence"/>
</dbReference>
<proteinExistence type="inferred from homology"/>
<evidence type="ECO:0000259" key="4">
    <source>
        <dbReference type="Pfam" id="PF00852"/>
    </source>
</evidence>
<dbReference type="PANTHER" id="PTHR11929">
    <property type="entry name" value="ALPHA- 1,3 -FUCOSYLTRANSFERASE"/>
    <property type="match status" value="1"/>
</dbReference>
<protein>
    <recommendedName>
        <fullName evidence="4">Fucosyltransferase C-terminal domain-containing protein</fullName>
    </recommendedName>
</protein>
<keyword evidence="6" id="KW-1185">Reference proteome</keyword>
<dbReference type="InterPro" id="IPR055270">
    <property type="entry name" value="Glyco_tran_10_C"/>
</dbReference>
<keyword evidence="2" id="KW-0328">Glycosyltransferase</keyword>
<sequence>MKKILVHSNYPVLNKNSNMLRGVGHVSVKDFLKQMYQLKISASTRGIELISSEISDLHGIDAFIFVDCPDYFDPLLQAAIKSGKPIFLLVWESDLINKNNHNRDMHKIFSAIFTYDDSLVDSTKYFKVAYSFDFSQFNCPSGDLFARKLVCMVAGNNYLNRPGENYSLRRSIINWYAENFPDNFDLYGIGWGKIVPPDNLWHKIYNKLEMIHPIFSKFNKCYKGETDNKIKTASEYKFQICLENSSGQTGYVSEKLFDAFFSCTVPVYLGAPNIEKLIPSSCYIDYRNFSDFPSLHSFLSNMNYLEYQSYLESVLEFFNSDSSKLFKTDFFCDTIINVLVGKLCI</sequence>
<accession>A0ABS5Z8J6</accession>
<keyword evidence="3" id="KW-0808">Transferase</keyword>